<keyword evidence="3" id="KW-0456">Lyase</keyword>
<feature type="region of interest" description="Disordered" evidence="7">
    <location>
        <begin position="229"/>
        <end position="254"/>
    </location>
</feature>
<dbReference type="GO" id="GO:0034477">
    <property type="term" value="P:U6 snRNA 3'-end processing"/>
    <property type="evidence" value="ECO:0007669"/>
    <property type="project" value="InterPro"/>
</dbReference>
<feature type="compositionally biased region" description="Polar residues" evidence="7">
    <location>
        <begin position="235"/>
        <end position="251"/>
    </location>
</feature>
<evidence type="ECO:0000256" key="3">
    <source>
        <dbReference type="ARBA" id="ARBA00023239"/>
    </source>
</evidence>
<comment type="caution">
    <text evidence="8">The sequence shown here is derived from an EMBL/GenBank/DDBJ whole genome shotgun (WGS) entry which is preliminary data.</text>
</comment>
<evidence type="ECO:0000256" key="4">
    <source>
        <dbReference type="ARBA" id="ARBA00023242"/>
    </source>
</evidence>
<dbReference type="GO" id="GO:0005634">
    <property type="term" value="C:nucleus"/>
    <property type="evidence" value="ECO:0007669"/>
    <property type="project" value="TreeGrafter"/>
</dbReference>
<keyword evidence="4" id="KW-0539">Nucleus</keyword>
<reference evidence="8" key="1">
    <citation type="submission" date="2020-11" db="EMBL/GenBank/DDBJ databases">
        <authorList>
            <consortium name="DOE Joint Genome Institute"/>
            <person name="Ahrendt S."/>
            <person name="Riley R."/>
            <person name="Andreopoulos W."/>
            <person name="Labutti K."/>
            <person name="Pangilinan J."/>
            <person name="Ruiz-Duenas F.J."/>
            <person name="Barrasa J.M."/>
            <person name="Sanchez-Garcia M."/>
            <person name="Camarero S."/>
            <person name="Miyauchi S."/>
            <person name="Serrano A."/>
            <person name="Linde D."/>
            <person name="Babiker R."/>
            <person name="Drula E."/>
            <person name="Ayuso-Fernandez I."/>
            <person name="Pacheco R."/>
            <person name="Padilla G."/>
            <person name="Ferreira P."/>
            <person name="Barriuso J."/>
            <person name="Kellner H."/>
            <person name="Castanera R."/>
            <person name="Alfaro M."/>
            <person name="Ramirez L."/>
            <person name="Pisabarro A.G."/>
            <person name="Kuo A."/>
            <person name="Tritt A."/>
            <person name="Lipzen A."/>
            <person name="He G."/>
            <person name="Yan M."/>
            <person name="Ng V."/>
            <person name="Cullen D."/>
            <person name="Martin F."/>
            <person name="Rosso M.-N."/>
            <person name="Henrissat B."/>
            <person name="Hibbett D."/>
            <person name="Martinez A.T."/>
            <person name="Grigoriev I.V."/>
        </authorList>
    </citation>
    <scope>NUCLEOTIDE SEQUENCE</scope>
    <source>
        <strain evidence="8">MF-IS2</strain>
    </source>
</reference>
<evidence type="ECO:0000256" key="5">
    <source>
        <dbReference type="ARBA" id="ARBA00029543"/>
    </source>
</evidence>
<dbReference type="InterPro" id="IPR027521">
    <property type="entry name" value="Usb1"/>
</dbReference>
<dbReference type="GO" id="GO:0000175">
    <property type="term" value="F:3'-5'-RNA exonuclease activity"/>
    <property type="evidence" value="ECO:0007669"/>
    <property type="project" value="TreeGrafter"/>
</dbReference>
<dbReference type="PANTHER" id="PTHR13522">
    <property type="entry name" value="U6 SNRNA PHOSPHODIESTERASE 1"/>
    <property type="match status" value="1"/>
</dbReference>
<dbReference type="GO" id="GO:0016829">
    <property type="term" value="F:lyase activity"/>
    <property type="evidence" value="ECO:0007669"/>
    <property type="project" value="UniProtKB-KW"/>
</dbReference>
<proteinExistence type="predicted"/>
<evidence type="ECO:0000256" key="6">
    <source>
        <dbReference type="ARBA" id="ARBA00030030"/>
    </source>
</evidence>
<evidence type="ECO:0000256" key="1">
    <source>
        <dbReference type="ARBA" id="ARBA00022722"/>
    </source>
</evidence>
<protein>
    <recommendedName>
        <fullName evidence="5">U6 snRNA phosphodiesterase 1</fullName>
    </recommendedName>
    <alternativeName>
        <fullName evidence="6">3'-5' RNA exonuclease USB1</fullName>
    </alternativeName>
</protein>
<dbReference type="Proteomes" id="UP000807342">
    <property type="component" value="Unassembled WGS sequence"/>
</dbReference>
<dbReference type="AlphaFoldDB" id="A0A9P6C783"/>
<evidence type="ECO:0000256" key="7">
    <source>
        <dbReference type="SAM" id="MobiDB-lite"/>
    </source>
</evidence>
<dbReference type="OrthoDB" id="49151at2759"/>
<organism evidence="8 9">
    <name type="scientific">Macrolepiota fuliginosa MF-IS2</name>
    <dbReference type="NCBI Taxonomy" id="1400762"/>
    <lineage>
        <taxon>Eukaryota</taxon>
        <taxon>Fungi</taxon>
        <taxon>Dikarya</taxon>
        <taxon>Basidiomycota</taxon>
        <taxon>Agaricomycotina</taxon>
        <taxon>Agaricomycetes</taxon>
        <taxon>Agaricomycetidae</taxon>
        <taxon>Agaricales</taxon>
        <taxon>Agaricineae</taxon>
        <taxon>Agaricaceae</taxon>
        <taxon>Macrolepiota</taxon>
    </lineage>
</organism>
<sequence>MKRGVNAIVHYDSSSDNEIPSPPPPKKRQAILVPLPSLSPNLVVPTPVDNPALHQGRIRTTPHVDGNWAAHVYVSINLNRSHALYSLLSSVITQASQSVPTLHNLVMGQDRDKNYTELHISLTRPIFIRAHQKEDLRQAVKKLAQRSPFTLSFTSFAELHNDENTRTFLTMEVGAGHHELKKLCGDLEPFLQGLRQHSYYSSPRFHASIAWALLDQVLTSAKTNAGPPAIEAIASPTTSSSGDQMTASSPEPQIRAQFDTVPGLPEELIRTLNHQFVDRLSSPMVGSFDVNNLAVRIGKEIVLWPFSGV</sequence>
<dbReference type="EMBL" id="MU151052">
    <property type="protein sequence ID" value="KAF9454836.1"/>
    <property type="molecule type" value="Genomic_DNA"/>
</dbReference>
<gene>
    <name evidence="8" type="ORF">P691DRAFT_655574</name>
</gene>
<dbReference type="Gene3D" id="3.90.1140.10">
    <property type="entry name" value="Cyclic phosphodiesterase"/>
    <property type="match status" value="1"/>
</dbReference>
<accession>A0A9P6C783</accession>
<keyword evidence="1" id="KW-0540">Nuclease</keyword>
<evidence type="ECO:0000313" key="9">
    <source>
        <dbReference type="Proteomes" id="UP000807342"/>
    </source>
</evidence>
<keyword evidence="9" id="KW-1185">Reference proteome</keyword>
<dbReference type="Pfam" id="PF09749">
    <property type="entry name" value="HVSL"/>
    <property type="match status" value="1"/>
</dbReference>
<evidence type="ECO:0000313" key="8">
    <source>
        <dbReference type="EMBL" id="KAF9454836.1"/>
    </source>
</evidence>
<dbReference type="PANTHER" id="PTHR13522:SF3">
    <property type="entry name" value="U6 SNRNA PHOSPHODIESTERASE 1"/>
    <property type="match status" value="1"/>
</dbReference>
<evidence type="ECO:0000256" key="2">
    <source>
        <dbReference type="ARBA" id="ARBA00022801"/>
    </source>
</evidence>
<keyword evidence="2" id="KW-0378">Hydrolase</keyword>
<name>A0A9P6C783_9AGAR</name>